<comment type="caution">
    <text evidence="1">The sequence shown here is derived from an EMBL/GenBank/DDBJ whole genome shotgun (WGS) entry which is preliminary data.</text>
</comment>
<reference evidence="1" key="1">
    <citation type="submission" date="2021-03" db="EMBL/GenBank/DDBJ databases">
        <title>Genomic Encyclopedia of Type Strains, Phase IV (KMG-IV): sequencing the most valuable type-strain genomes for metagenomic binning, comparative biology and taxonomic classification.</title>
        <authorList>
            <person name="Goeker M."/>
        </authorList>
    </citation>
    <scope>NUCLEOTIDE SEQUENCE</scope>
    <source>
        <strain evidence="1">DSM 18131</strain>
    </source>
</reference>
<dbReference type="EMBL" id="JAGGJR010000001">
    <property type="protein sequence ID" value="MBP1870475.1"/>
    <property type="molecule type" value="Genomic_DNA"/>
</dbReference>
<accession>A0ACC5SNM5</accession>
<proteinExistence type="predicted"/>
<evidence type="ECO:0000313" key="1">
    <source>
        <dbReference type="EMBL" id="MBP1870475.1"/>
    </source>
</evidence>
<protein>
    <submittedName>
        <fullName evidence="1">GrpB-like predicted nucleotidyltransferase (UPF0157 family)</fullName>
    </submittedName>
</protein>
<organism evidence="1 2">
    <name type="scientific">Ensifer adhaerens</name>
    <name type="common">Sinorhizobium morelense</name>
    <dbReference type="NCBI Taxonomy" id="106592"/>
    <lineage>
        <taxon>Bacteria</taxon>
        <taxon>Pseudomonadati</taxon>
        <taxon>Pseudomonadota</taxon>
        <taxon>Alphaproteobacteria</taxon>
        <taxon>Hyphomicrobiales</taxon>
        <taxon>Rhizobiaceae</taxon>
        <taxon>Sinorhizobium/Ensifer group</taxon>
        <taxon>Ensifer</taxon>
    </lineage>
</organism>
<dbReference type="Proteomes" id="UP000823773">
    <property type="component" value="Unassembled WGS sequence"/>
</dbReference>
<name>A0ACC5SNM5_ENSAD</name>
<keyword evidence="2" id="KW-1185">Reference proteome</keyword>
<gene>
    <name evidence="1" type="ORF">J2Z19_000172</name>
</gene>
<evidence type="ECO:0000313" key="2">
    <source>
        <dbReference type="Proteomes" id="UP000823773"/>
    </source>
</evidence>
<sequence length="176" mass="19844">MLPPIKVELLPHDPRWVESAALEGDLFAAIIGSCLVAMHHVGSTAIPTIRAKPVLDLVPVVTDLQALDDGRRVIEAHGYEWWGELGLPGRRYCTKSDPATGRRLVQLHCYEDGSSEIERHLTFRDYLRSHPQIAAAYDREKARCRDLHPEDSHAYSDCKDAWIKAVEAQALAWRRA</sequence>